<evidence type="ECO:0000313" key="2">
    <source>
        <dbReference type="EMBL" id="ACX75800.1"/>
    </source>
</evidence>
<name>C9RK67_FIBSS</name>
<reference evidence="2 5" key="1">
    <citation type="submission" date="2009-10" db="EMBL/GenBank/DDBJ databases">
        <title>Complete sequence of Fibrobacter succinogenes subsp. succinogenes S85.</title>
        <authorList>
            <consortium name="US DOE Joint Genome Institute"/>
            <person name="Lucas S."/>
            <person name="Copeland A."/>
            <person name="Lapidus A."/>
            <person name="Glavina del Rio T."/>
            <person name="Tice H."/>
            <person name="Bruce D."/>
            <person name="Goodwin L."/>
            <person name="Pitluck S."/>
            <person name="Chertkov O."/>
            <person name="Detter J.C."/>
            <person name="Han C."/>
            <person name="Tapia R."/>
            <person name="Larimer F."/>
            <person name="Land M."/>
            <person name="Hauser L."/>
            <person name="Kyrpides N."/>
            <person name="Mikhailova N."/>
            <person name="Weimer P.J."/>
            <person name="Stevenson D.M."/>
            <person name="Boyum J."/>
            <person name="Brumm P.I."/>
            <person name="Mead D."/>
        </authorList>
    </citation>
    <scope>NUCLEOTIDE SEQUENCE [LARGE SCALE GENOMIC DNA]</scope>
    <source>
        <strain evidence="5">ATCC 19169 / S85</strain>
        <strain evidence="2">S85</strain>
    </source>
</reference>
<dbReference type="OrthoDB" id="9769215at2"/>
<evidence type="ECO:0008006" key="6">
    <source>
        <dbReference type="Google" id="ProtNLM"/>
    </source>
</evidence>
<dbReference type="KEGG" id="fsc:FSU_2756"/>
<keyword evidence="1" id="KW-0732">Signal</keyword>
<evidence type="ECO:0000313" key="4">
    <source>
        <dbReference type="Proteomes" id="UP000000517"/>
    </source>
</evidence>
<dbReference type="RefSeq" id="WP_014546859.1">
    <property type="nucleotide sequence ID" value="NC_013410.1"/>
</dbReference>
<reference evidence="3" key="3">
    <citation type="submission" date="2010-08" db="EMBL/GenBank/DDBJ databases">
        <authorList>
            <person name="Durkin A.S."/>
            <person name="Nelson K.E."/>
            <person name="Morrison M."/>
            <person name="Forsberg C.W."/>
            <person name="Wilson D.B."/>
            <person name="Russell J.B."/>
            <person name="Cann I.K.O."/>
            <person name="Mackie R.I."/>
            <person name="White B.A."/>
        </authorList>
    </citation>
    <scope>NUCLEOTIDE SEQUENCE</scope>
    <source>
        <strain evidence="3">S85</strain>
    </source>
</reference>
<evidence type="ECO:0000313" key="3">
    <source>
        <dbReference type="EMBL" id="ADL24681.1"/>
    </source>
</evidence>
<dbReference type="AlphaFoldDB" id="C9RK67"/>
<feature type="chain" id="PRO_5003001670" description="Lipoprotein" evidence="1">
    <location>
        <begin position="25"/>
        <end position="463"/>
    </location>
</feature>
<dbReference type="STRING" id="59374.FSU_2756"/>
<evidence type="ECO:0000256" key="1">
    <source>
        <dbReference type="SAM" id="SignalP"/>
    </source>
</evidence>
<proteinExistence type="predicted"/>
<dbReference type="EMBL" id="CP002158">
    <property type="protein sequence ID" value="ADL24681.1"/>
    <property type="molecule type" value="Genomic_DNA"/>
</dbReference>
<sequence length="463" mass="51438">MNYKFLPLSIACSLAISLPLVSCSDSEIQSSDIPEMTQSIFVVPENFHGEISSSQYKPSDKFYVKINEKIRICGIYSINGEYIETDEALSYYNSHKWIIDGKESESSALYYSFDKAGIHDVTFETVDHLGDTLRTNAKIYVNTPSSVTLQTPANKYNQVDGDNENGLELSWGISGIDPWETAYCTVYASYAMVTLWESALGNIDCSESVSLVGDLNAETNEIGDIINHTTETSTIYWGVRATIKDEKGNFEQVYSEIFSFSTMLKKNEASIIEIPVVSQFSIYPERSRLTGAILSASGDTLSTISEKRSNTVIKKTLQPQSNVKIVVCDSVHTEYGCDSLTIDLAPSTKTVTDTIFLRDNVKPNMVPVQKEFSLTESIKFYILDNGSGVNVSKVQAIINSDTVKTKYENNIASITNICKKECNLVILAEDYARNKAPDIYWTIKTGESTTQITGPFAKMEVNK</sequence>
<organism evidence="3 4">
    <name type="scientific">Fibrobacter succinogenes (strain ATCC 19169 / S85)</name>
    <dbReference type="NCBI Taxonomy" id="59374"/>
    <lineage>
        <taxon>Bacteria</taxon>
        <taxon>Pseudomonadati</taxon>
        <taxon>Fibrobacterota</taxon>
        <taxon>Fibrobacteria</taxon>
        <taxon>Fibrobacterales</taxon>
        <taxon>Fibrobacteraceae</taxon>
        <taxon>Fibrobacter</taxon>
    </lineage>
</organism>
<feature type="signal peptide" evidence="1">
    <location>
        <begin position="1"/>
        <end position="24"/>
    </location>
</feature>
<evidence type="ECO:0000313" key="5">
    <source>
        <dbReference type="Proteomes" id="UP000001497"/>
    </source>
</evidence>
<dbReference type="Proteomes" id="UP000001497">
    <property type="component" value="Chromosome"/>
</dbReference>
<gene>
    <name evidence="2" type="ordered locus">Fisuc_2214</name>
    <name evidence="3" type="ordered locus">FSU_2756</name>
</gene>
<reference evidence="4" key="2">
    <citation type="submission" date="2010-08" db="EMBL/GenBank/DDBJ databases">
        <title>Complete sequence of Fibrobacter succinogenes subsp. succinogenes S85.</title>
        <authorList>
            <person name="Durkin A.S."/>
            <person name="Nelson K.E."/>
            <person name="Morrison M."/>
            <person name="Forsberg C.W."/>
            <person name="Wilson D.B."/>
            <person name="Russell J.B."/>
            <person name="Cann I.K.O."/>
            <person name="Mackie R.I."/>
            <person name="White B.A."/>
        </authorList>
    </citation>
    <scope>NUCLEOTIDE SEQUENCE [LARGE SCALE GENOMIC DNA]</scope>
    <source>
        <strain evidence="4">ATCC 19169 / S85</strain>
    </source>
</reference>
<accession>C9RK67</accession>
<dbReference type="EMBL" id="CP001792">
    <property type="protein sequence ID" value="ACX75800.1"/>
    <property type="molecule type" value="Genomic_DNA"/>
</dbReference>
<dbReference type="Proteomes" id="UP000000517">
    <property type="component" value="Chromosome"/>
</dbReference>
<dbReference type="KEGG" id="fsu:Fisuc_2214"/>
<protein>
    <recommendedName>
        <fullName evidence="6">Lipoprotein</fullName>
    </recommendedName>
</protein>
<keyword evidence="5" id="KW-1185">Reference proteome</keyword>
<dbReference type="HOGENOM" id="CLU_590181_0_0_0"/>